<name>A0A5J5F8Z0_9PEZI</name>
<gene>
    <name evidence="3" type="ORF">FN846DRAFT_929710</name>
</gene>
<evidence type="ECO:0000313" key="3">
    <source>
        <dbReference type="EMBL" id="KAA8913370.1"/>
    </source>
</evidence>
<proteinExistence type="predicted"/>
<dbReference type="Proteomes" id="UP000326924">
    <property type="component" value="Unassembled WGS sequence"/>
</dbReference>
<feature type="region of interest" description="Disordered" evidence="1">
    <location>
        <begin position="103"/>
        <end position="125"/>
    </location>
</feature>
<feature type="signal peptide" evidence="2">
    <location>
        <begin position="1"/>
        <end position="20"/>
    </location>
</feature>
<comment type="caution">
    <text evidence="3">The sequence shown here is derived from an EMBL/GenBank/DDBJ whole genome shotgun (WGS) entry which is preliminary data.</text>
</comment>
<evidence type="ECO:0000313" key="4">
    <source>
        <dbReference type="Proteomes" id="UP000326924"/>
    </source>
</evidence>
<accession>A0A5J5F8Z0</accession>
<evidence type="ECO:0000256" key="2">
    <source>
        <dbReference type="SAM" id="SignalP"/>
    </source>
</evidence>
<feature type="chain" id="PRO_5023886100" description="Secreted protein" evidence="2">
    <location>
        <begin position="21"/>
        <end position="137"/>
    </location>
</feature>
<evidence type="ECO:0000256" key="1">
    <source>
        <dbReference type="SAM" id="MobiDB-lite"/>
    </source>
</evidence>
<dbReference type="AlphaFoldDB" id="A0A5J5F8Z0"/>
<dbReference type="EMBL" id="VXIS01000015">
    <property type="protein sequence ID" value="KAA8913370.1"/>
    <property type="molecule type" value="Genomic_DNA"/>
</dbReference>
<keyword evidence="4" id="KW-1185">Reference proteome</keyword>
<reference evidence="3 4" key="1">
    <citation type="submission" date="2019-09" db="EMBL/GenBank/DDBJ databases">
        <title>Draft genome of the ectomycorrhizal ascomycete Sphaerosporella brunnea.</title>
        <authorList>
            <consortium name="DOE Joint Genome Institute"/>
            <person name="Benucci G.M."/>
            <person name="Marozzi G."/>
            <person name="Antonielli L."/>
            <person name="Sanchez S."/>
            <person name="Marco P."/>
            <person name="Wang X."/>
            <person name="Falini L.B."/>
            <person name="Barry K."/>
            <person name="Haridas S."/>
            <person name="Lipzen A."/>
            <person name="Labutti K."/>
            <person name="Grigoriev I.V."/>
            <person name="Murat C."/>
            <person name="Martin F."/>
            <person name="Albertini E."/>
            <person name="Donnini D."/>
            <person name="Bonito G."/>
        </authorList>
    </citation>
    <scope>NUCLEOTIDE SEQUENCE [LARGE SCALE GENOMIC DNA]</scope>
    <source>
        <strain evidence="3 4">Sb_GMNB300</strain>
    </source>
</reference>
<protein>
    <recommendedName>
        <fullName evidence="5">Secreted protein</fullName>
    </recommendedName>
</protein>
<organism evidence="3 4">
    <name type="scientific">Sphaerosporella brunnea</name>
    <dbReference type="NCBI Taxonomy" id="1250544"/>
    <lineage>
        <taxon>Eukaryota</taxon>
        <taxon>Fungi</taxon>
        <taxon>Dikarya</taxon>
        <taxon>Ascomycota</taxon>
        <taxon>Pezizomycotina</taxon>
        <taxon>Pezizomycetes</taxon>
        <taxon>Pezizales</taxon>
        <taxon>Pyronemataceae</taxon>
        <taxon>Sphaerosporella</taxon>
    </lineage>
</organism>
<dbReference type="InParanoid" id="A0A5J5F8Z0"/>
<sequence>MQAYFFFFFFFFLMLQICTAQIKQSRRLHNTYARARGLMFLSAPPRRTGRVEYTFFFFSLSCCCARKQAKLELPCAMRKEENSLGFLQRVIFTQELSSGLVGPGTARRQGWGGGQYPRSSPGDTCRRTPKCKMSYFF</sequence>
<evidence type="ECO:0008006" key="5">
    <source>
        <dbReference type="Google" id="ProtNLM"/>
    </source>
</evidence>
<keyword evidence="2" id="KW-0732">Signal</keyword>